<feature type="transmembrane region" description="Helical" evidence="7">
    <location>
        <begin position="224"/>
        <end position="247"/>
    </location>
</feature>
<keyword evidence="5 7" id="KW-1133">Transmembrane helix</keyword>
<evidence type="ECO:0000256" key="5">
    <source>
        <dbReference type="ARBA" id="ARBA00022989"/>
    </source>
</evidence>
<feature type="transmembrane region" description="Helical" evidence="7">
    <location>
        <begin position="57"/>
        <end position="74"/>
    </location>
</feature>
<gene>
    <name evidence="8" type="primary">lplT</name>
    <name evidence="8" type="ORF">ED236_04080</name>
</gene>
<feature type="transmembrane region" description="Helical" evidence="7">
    <location>
        <begin position="293"/>
        <end position="310"/>
    </location>
</feature>
<keyword evidence="6 7" id="KW-0472">Membrane</keyword>
<reference evidence="8 9" key="1">
    <citation type="submission" date="2018-10" db="EMBL/GenBank/DDBJ databases">
        <authorList>
            <person name="Chen W.-M."/>
        </authorList>
    </citation>
    <scope>NUCLEOTIDE SEQUENCE [LARGE SCALE GENOMIC DNA]</scope>
    <source>
        <strain evidence="8 9">H-5</strain>
    </source>
</reference>
<feature type="transmembrane region" description="Helical" evidence="7">
    <location>
        <begin position="378"/>
        <end position="401"/>
    </location>
</feature>
<name>A0A3N0V292_9PROT</name>
<dbReference type="InterPro" id="IPR011701">
    <property type="entry name" value="MFS"/>
</dbReference>
<feature type="transmembrane region" description="Helical" evidence="7">
    <location>
        <begin position="316"/>
        <end position="338"/>
    </location>
</feature>
<dbReference type="Gene3D" id="1.20.1250.20">
    <property type="entry name" value="MFS general substrate transporter like domains"/>
    <property type="match status" value="1"/>
</dbReference>
<evidence type="ECO:0000256" key="7">
    <source>
        <dbReference type="SAM" id="Phobius"/>
    </source>
</evidence>
<keyword evidence="3" id="KW-1003">Cell membrane</keyword>
<comment type="subcellular location">
    <subcellularLocation>
        <location evidence="1">Cell membrane</location>
        <topology evidence="1">Multi-pass membrane protein</topology>
    </subcellularLocation>
</comment>
<dbReference type="NCBIfam" id="NF008397">
    <property type="entry name" value="PRK11195.1"/>
    <property type="match status" value="1"/>
</dbReference>
<evidence type="ECO:0000313" key="8">
    <source>
        <dbReference type="EMBL" id="ROH86890.1"/>
    </source>
</evidence>
<protein>
    <submittedName>
        <fullName evidence="8">Lysophospholipid transporter LplT</fullName>
    </submittedName>
</protein>
<accession>A0A3N0V292</accession>
<keyword evidence="4 7" id="KW-0812">Transmembrane</keyword>
<feature type="transmembrane region" description="Helical" evidence="7">
    <location>
        <begin position="169"/>
        <end position="188"/>
    </location>
</feature>
<feature type="transmembrane region" description="Helical" evidence="7">
    <location>
        <begin position="94"/>
        <end position="121"/>
    </location>
</feature>
<dbReference type="GO" id="GO:0005886">
    <property type="term" value="C:plasma membrane"/>
    <property type="evidence" value="ECO:0007669"/>
    <property type="project" value="UniProtKB-SubCell"/>
</dbReference>
<evidence type="ECO:0000256" key="1">
    <source>
        <dbReference type="ARBA" id="ARBA00004651"/>
    </source>
</evidence>
<dbReference type="GO" id="GO:0022857">
    <property type="term" value="F:transmembrane transporter activity"/>
    <property type="evidence" value="ECO:0007669"/>
    <property type="project" value="InterPro"/>
</dbReference>
<proteinExistence type="predicted"/>
<feature type="transmembrane region" description="Helical" evidence="7">
    <location>
        <begin position="259"/>
        <end position="281"/>
    </location>
</feature>
<evidence type="ECO:0000256" key="2">
    <source>
        <dbReference type="ARBA" id="ARBA00022448"/>
    </source>
</evidence>
<feature type="transmembrane region" description="Helical" evidence="7">
    <location>
        <begin position="20"/>
        <end position="45"/>
    </location>
</feature>
<comment type="caution">
    <text evidence="8">The sequence shown here is derived from an EMBL/GenBank/DDBJ whole genome shotgun (WGS) entry which is preliminary data.</text>
</comment>
<dbReference type="Pfam" id="PF07690">
    <property type="entry name" value="MFS_1"/>
    <property type="match status" value="1"/>
</dbReference>
<evidence type="ECO:0000256" key="6">
    <source>
        <dbReference type="ARBA" id="ARBA00023136"/>
    </source>
</evidence>
<dbReference type="RefSeq" id="WP_123236698.1">
    <property type="nucleotide sequence ID" value="NZ_RJVP01000002.1"/>
</dbReference>
<evidence type="ECO:0000313" key="9">
    <source>
        <dbReference type="Proteomes" id="UP000275137"/>
    </source>
</evidence>
<keyword evidence="2" id="KW-0813">Transport</keyword>
<feature type="transmembrane region" description="Helical" evidence="7">
    <location>
        <begin position="142"/>
        <end position="163"/>
    </location>
</feature>
<keyword evidence="9" id="KW-1185">Reference proteome</keyword>
<dbReference type="EMBL" id="RJVP01000002">
    <property type="protein sequence ID" value="ROH86890.1"/>
    <property type="molecule type" value="Genomic_DNA"/>
</dbReference>
<dbReference type="PANTHER" id="PTHR43266">
    <property type="entry name" value="MACROLIDE-EFFLUX PROTEIN"/>
    <property type="match status" value="1"/>
</dbReference>
<evidence type="ECO:0000256" key="4">
    <source>
        <dbReference type="ARBA" id="ARBA00022692"/>
    </source>
</evidence>
<dbReference type="Proteomes" id="UP000275137">
    <property type="component" value="Unassembled WGS sequence"/>
</dbReference>
<evidence type="ECO:0000256" key="3">
    <source>
        <dbReference type="ARBA" id="ARBA00022475"/>
    </source>
</evidence>
<dbReference type="PANTHER" id="PTHR43266:SF2">
    <property type="entry name" value="MAJOR FACILITATOR SUPERFAMILY (MFS) PROFILE DOMAIN-CONTAINING PROTEIN"/>
    <property type="match status" value="1"/>
</dbReference>
<dbReference type="InterPro" id="IPR036259">
    <property type="entry name" value="MFS_trans_sf"/>
</dbReference>
<dbReference type="SUPFAM" id="SSF103473">
    <property type="entry name" value="MFS general substrate transporter"/>
    <property type="match status" value="1"/>
</dbReference>
<sequence length="410" mass="42570">MQASLIPGQEDARPLLTRGMLAVLIAQFLSALADNALLFAAIALLRSQAAPAWQLPLLQEFFVLAFILLAPFVGPFADSLPKGRVMMLANSMKFIGAAGMLCGLNPLLAYAMVGLGAAAYSPAKYGILCELVSTDKLVKANSMMEGSTIVAILLGAVLGGWLAGQSVQGALMAITTCYLLAALINLLIPRLPAAHPLHQLSLKALLKDFLIALRTLFGNADARFSLLGTSIFWAAGSTLRFLLVAWVPATLLITDSAQALSTAANLSGVVAIGIAVGAAAAARYVTLATVNRALPAGLLIGGLIMAFSLVDQLSLAITLLIITGACGGFYVVPLNALLQERGHESVGAGHAIAVQNLCENFCMLGMLGMYTLMHKQGASISTSTVAVGALVLVAISVLSFARWRAAGRNA</sequence>
<organism evidence="8 9">
    <name type="scientific">Pseudomethylobacillus aquaticus</name>
    <dbReference type="NCBI Taxonomy" id="2676064"/>
    <lineage>
        <taxon>Bacteria</taxon>
        <taxon>Pseudomonadati</taxon>
        <taxon>Pseudomonadota</taxon>
        <taxon>Betaproteobacteria</taxon>
        <taxon>Nitrosomonadales</taxon>
        <taxon>Methylophilaceae</taxon>
        <taxon>Pseudomethylobacillus</taxon>
    </lineage>
</organism>
<dbReference type="AlphaFoldDB" id="A0A3N0V292"/>